<protein>
    <submittedName>
        <fullName evidence="2">LysM peptidoglycan-binding domain-containing protein</fullName>
    </submittedName>
</protein>
<proteinExistence type="predicted"/>
<dbReference type="PANTHER" id="PTHR38731:SF1">
    <property type="entry name" value="FECR PROTEIN DOMAIN-CONTAINING PROTEIN"/>
    <property type="match status" value="1"/>
</dbReference>
<dbReference type="RefSeq" id="WP_138772569.1">
    <property type="nucleotide sequence ID" value="NZ_JBHSSX010000055.1"/>
</dbReference>
<reference evidence="2 3" key="1">
    <citation type="submission" date="2019-05" db="EMBL/GenBank/DDBJ databases">
        <title>Genome of Alcanivorax gelatiniphagus, an oil degrading marine bacteria.</title>
        <authorList>
            <person name="Kwon K.K."/>
        </authorList>
    </citation>
    <scope>NUCLEOTIDE SEQUENCE [LARGE SCALE GENOMIC DNA]</scope>
    <source>
        <strain evidence="2 3">MEBiC 08158</strain>
    </source>
</reference>
<sequence length="340" mass="36851">MPQEHLNNGLVLAGARVAMVAMVLLGGRAQAEAPPSAPATEHRVLPGETLWSIAEHYWGDSDLWRYLLRINPIDDPRTLRPGMVLKLTSVRLEVTHLEGRAWRENAEHGRRPLAVGDTLEVGELLTTGPFAFVSLRLGDGSRMVLPSNTRIRLSTNEDTGGVLLELMSGGIESRVMPQHGDGHYQISTPAGVIGVRGTHFRVRAQRGGVTTSVLDGLVALSGGSAAGQQVADGEGLWLAGDGQVVRTPLLPAPVFQPTWRGIGDELFATVRRLPNAHGYRLQMSLDQDFGSLVKEQVSEDGEFHLRGVKPGAYYLRLTAIDGYGIEGLPGKTVLFFRRPP</sequence>
<accession>A0ABY2XKC7</accession>
<dbReference type="SMART" id="SM00257">
    <property type="entry name" value="LysM"/>
    <property type="match status" value="1"/>
</dbReference>
<evidence type="ECO:0000313" key="2">
    <source>
        <dbReference type="EMBL" id="TMW12494.1"/>
    </source>
</evidence>
<dbReference type="CDD" id="cd00118">
    <property type="entry name" value="LysM"/>
    <property type="match status" value="1"/>
</dbReference>
<dbReference type="InterPro" id="IPR006860">
    <property type="entry name" value="FecR"/>
</dbReference>
<dbReference type="Gene3D" id="3.10.350.10">
    <property type="entry name" value="LysM domain"/>
    <property type="match status" value="1"/>
</dbReference>
<dbReference type="EMBL" id="VCQT01000033">
    <property type="protein sequence ID" value="TMW12494.1"/>
    <property type="molecule type" value="Genomic_DNA"/>
</dbReference>
<dbReference type="PROSITE" id="PS51782">
    <property type="entry name" value="LYSM"/>
    <property type="match status" value="1"/>
</dbReference>
<evidence type="ECO:0000313" key="3">
    <source>
        <dbReference type="Proteomes" id="UP000739180"/>
    </source>
</evidence>
<keyword evidence="3" id="KW-1185">Reference proteome</keyword>
<dbReference type="SUPFAM" id="SSF54106">
    <property type="entry name" value="LysM domain"/>
    <property type="match status" value="1"/>
</dbReference>
<dbReference type="PANTHER" id="PTHR38731">
    <property type="entry name" value="LIPL45-RELATED LIPOPROTEIN-RELATED"/>
    <property type="match status" value="1"/>
</dbReference>
<dbReference type="InterPro" id="IPR018392">
    <property type="entry name" value="LysM"/>
</dbReference>
<dbReference type="Gene3D" id="2.60.120.1440">
    <property type="match status" value="1"/>
</dbReference>
<dbReference type="Pfam" id="PF04773">
    <property type="entry name" value="FecR"/>
    <property type="match status" value="1"/>
</dbReference>
<dbReference type="Proteomes" id="UP000739180">
    <property type="component" value="Unassembled WGS sequence"/>
</dbReference>
<organism evidence="2 3">
    <name type="scientific">Alloalcanivorax gelatiniphagus</name>
    <dbReference type="NCBI Taxonomy" id="1194167"/>
    <lineage>
        <taxon>Bacteria</taxon>
        <taxon>Pseudomonadati</taxon>
        <taxon>Pseudomonadota</taxon>
        <taxon>Gammaproteobacteria</taxon>
        <taxon>Oceanospirillales</taxon>
        <taxon>Alcanivoracaceae</taxon>
        <taxon>Alloalcanivorax</taxon>
    </lineage>
</organism>
<feature type="domain" description="LysM" evidence="1">
    <location>
        <begin position="40"/>
        <end position="87"/>
    </location>
</feature>
<evidence type="ECO:0000259" key="1">
    <source>
        <dbReference type="PROSITE" id="PS51782"/>
    </source>
</evidence>
<gene>
    <name evidence="2" type="ORF">FGS76_10370</name>
</gene>
<name>A0ABY2XKC7_9GAMM</name>
<dbReference type="Pfam" id="PF01476">
    <property type="entry name" value="LysM"/>
    <property type="match status" value="1"/>
</dbReference>
<dbReference type="InterPro" id="IPR036779">
    <property type="entry name" value="LysM_dom_sf"/>
</dbReference>
<comment type="caution">
    <text evidence="2">The sequence shown here is derived from an EMBL/GenBank/DDBJ whole genome shotgun (WGS) entry which is preliminary data.</text>
</comment>